<dbReference type="InterPro" id="IPR051784">
    <property type="entry name" value="Nod_factor_ABC_transporter"/>
</dbReference>
<gene>
    <name evidence="8" type="ORF">NCTC12967_02709</name>
</gene>
<keyword evidence="3 6" id="KW-1133">Transmembrane helix</keyword>
<keyword evidence="4 6" id="KW-0472">Membrane</keyword>
<keyword evidence="9" id="KW-1185">Reference proteome</keyword>
<reference evidence="8 9" key="1">
    <citation type="submission" date="2018-12" db="EMBL/GenBank/DDBJ databases">
        <authorList>
            <consortium name="Pathogen Informatics"/>
        </authorList>
    </citation>
    <scope>NUCLEOTIDE SEQUENCE [LARGE SCALE GENOMIC DNA]</scope>
    <source>
        <strain evidence="8 9">NCTC12967</strain>
    </source>
</reference>
<dbReference type="PIRSF" id="PIRSF006648">
    <property type="entry name" value="DrrB"/>
    <property type="match status" value="1"/>
</dbReference>
<name>A0A3S4VKV9_9ACTN</name>
<feature type="transmembrane region" description="Helical" evidence="6">
    <location>
        <begin position="120"/>
        <end position="139"/>
    </location>
</feature>
<dbReference type="RefSeq" id="WP_061787651.1">
    <property type="nucleotide sequence ID" value="NZ_CAURRE010000046.1"/>
</dbReference>
<dbReference type="AlphaFoldDB" id="A0A3S4VKV9"/>
<protein>
    <submittedName>
        <fullName evidence="8">ABC transporter efflux protein, DrrB family</fullName>
    </submittedName>
</protein>
<dbReference type="InterPro" id="IPR013525">
    <property type="entry name" value="ABC2_TM"/>
</dbReference>
<feature type="transmembrane region" description="Helical" evidence="6">
    <location>
        <begin position="178"/>
        <end position="196"/>
    </location>
</feature>
<dbReference type="PANTHER" id="PTHR43229">
    <property type="entry name" value="NODULATION PROTEIN J"/>
    <property type="match status" value="1"/>
</dbReference>
<evidence type="ECO:0000256" key="3">
    <source>
        <dbReference type="ARBA" id="ARBA00022989"/>
    </source>
</evidence>
<evidence type="ECO:0000256" key="2">
    <source>
        <dbReference type="ARBA" id="ARBA00022692"/>
    </source>
</evidence>
<dbReference type="GO" id="GO:0046677">
    <property type="term" value="P:response to antibiotic"/>
    <property type="evidence" value="ECO:0007669"/>
    <property type="project" value="UniProtKB-KW"/>
</dbReference>
<sequence>MSVQAQARGVNWFAAVCIHADRLLKHRLRSPAAVASAVGMPVVMIVMTLVIFDGMVEQFTGSGMNVGALAVMVAFSSSFTAALMGAGDTVHERHQGLPDRLATMPGHVSSGYIGRVVSEVVRAEVSVVTAMVVGLIAGADFGSAVNFWSILGIMTVVAITAGAVGVMLGYVAETPQGAVSFAPLVMAAMFFNTAMMPRDMYTEVLRPVVDGSPITAITQLVSDIRGDGIEAEHLVLFLVWFGGLLLLSIVVLSAKARSRR</sequence>
<feature type="transmembrane region" description="Helical" evidence="6">
    <location>
        <begin position="234"/>
        <end position="254"/>
    </location>
</feature>
<dbReference type="EMBL" id="LR134406">
    <property type="protein sequence ID" value="VEH71389.1"/>
    <property type="molecule type" value="Genomic_DNA"/>
</dbReference>
<feature type="transmembrane region" description="Helical" evidence="6">
    <location>
        <begin position="145"/>
        <end position="171"/>
    </location>
</feature>
<keyword evidence="2 6" id="KW-0812">Transmembrane</keyword>
<dbReference type="GO" id="GO:0043190">
    <property type="term" value="C:ATP-binding cassette (ABC) transporter complex"/>
    <property type="evidence" value="ECO:0007669"/>
    <property type="project" value="InterPro"/>
</dbReference>
<feature type="transmembrane region" description="Helical" evidence="6">
    <location>
        <begin position="64"/>
        <end position="86"/>
    </location>
</feature>
<dbReference type="PANTHER" id="PTHR43229:SF2">
    <property type="entry name" value="NODULATION PROTEIN J"/>
    <property type="match status" value="1"/>
</dbReference>
<proteinExistence type="predicted"/>
<dbReference type="Pfam" id="PF01061">
    <property type="entry name" value="ABC2_membrane"/>
    <property type="match status" value="1"/>
</dbReference>
<dbReference type="InterPro" id="IPR000412">
    <property type="entry name" value="ABC_2_transport"/>
</dbReference>
<evidence type="ECO:0000256" key="5">
    <source>
        <dbReference type="ARBA" id="ARBA00023251"/>
    </source>
</evidence>
<feature type="domain" description="ABC-2 type transporter transmembrane" evidence="7">
    <location>
        <begin position="18"/>
        <end position="221"/>
    </location>
</feature>
<evidence type="ECO:0000313" key="9">
    <source>
        <dbReference type="Proteomes" id="UP000273044"/>
    </source>
</evidence>
<dbReference type="Proteomes" id="UP000273044">
    <property type="component" value="Chromosome"/>
</dbReference>
<evidence type="ECO:0000259" key="7">
    <source>
        <dbReference type="Pfam" id="PF01061"/>
    </source>
</evidence>
<evidence type="ECO:0000256" key="6">
    <source>
        <dbReference type="SAM" id="Phobius"/>
    </source>
</evidence>
<organism evidence="8 9">
    <name type="scientific">Arachnia propionica</name>
    <dbReference type="NCBI Taxonomy" id="1750"/>
    <lineage>
        <taxon>Bacteria</taxon>
        <taxon>Bacillati</taxon>
        <taxon>Actinomycetota</taxon>
        <taxon>Actinomycetes</taxon>
        <taxon>Propionibacteriales</taxon>
        <taxon>Propionibacteriaceae</taxon>
        <taxon>Arachnia</taxon>
    </lineage>
</organism>
<dbReference type="GeneID" id="64408130"/>
<comment type="subcellular location">
    <subcellularLocation>
        <location evidence="1">Membrane</location>
        <topology evidence="1">Multi-pass membrane protein</topology>
    </subcellularLocation>
</comment>
<evidence type="ECO:0000313" key="8">
    <source>
        <dbReference type="EMBL" id="VEH71389.1"/>
    </source>
</evidence>
<feature type="transmembrane region" description="Helical" evidence="6">
    <location>
        <begin position="32"/>
        <end position="52"/>
    </location>
</feature>
<evidence type="ECO:0000256" key="4">
    <source>
        <dbReference type="ARBA" id="ARBA00023136"/>
    </source>
</evidence>
<dbReference type="GO" id="GO:0140359">
    <property type="term" value="F:ABC-type transporter activity"/>
    <property type="evidence" value="ECO:0007669"/>
    <property type="project" value="InterPro"/>
</dbReference>
<evidence type="ECO:0000256" key="1">
    <source>
        <dbReference type="ARBA" id="ARBA00004141"/>
    </source>
</evidence>
<accession>A0A3S4VKV9</accession>
<keyword evidence="5" id="KW-0046">Antibiotic resistance</keyword>